<gene>
    <name evidence="8" type="ORF">BM477_06170</name>
</gene>
<feature type="domain" description="EamA" evidence="7">
    <location>
        <begin position="8"/>
        <end position="135"/>
    </location>
</feature>
<dbReference type="PANTHER" id="PTHR32322:SF2">
    <property type="entry name" value="EAMA DOMAIN-CONTAINING PROTEIN"/>
    <property type="match status" value="1"/>
</dbReference>
<evidence type="ECO:0000256" key="1">
    <source>
        <dbReference type="ARBA" id="ARBA00004141"/>
    </source>
</evidence>
<dbReference type="AlphaFoldDB" id="A0A1Q5PLW4"/>
<dbReference type="Pfam" id="PF00892">
    <property type="entry name" value="EamA"/>
    <property type="match status" value="2"/>
</dbReference>
<evidence type="ECO:0000313" key="9">
    <source>
        <dbReference type="Proteomes" id="UP000186465"/>
    </source>
</evidence>
<feature type="domain" description="EamA" evidence="7">
    <location>
        <begin position="145"/>
        <end position="277"/>
    </location>
</feature>
<dbReference type="InterPro" id="IPR050638">
    <property type="entry name" value="AA-Vitamin_Transporters"/>
</dbReference>
<dbReference type="Proteomes" id="UP000186465">
    <property type="component" value="Unassembled WGS sequence"/>
</dbReference>
<dbReference type="InterPro" id="IPR037185">
    <property type="entry name" value="EmrE-like"/>
</dbReference>
<protein>
    <recommendedName>
        <fullName evidence="7">EamA domain-containing protein</fullName>
    </recommendedName>
</protein>
<keyword evidence="4 6" id="KW-1133">Transmembrane helix</keyword>
<feature type="transmembrane region" description="Helical" evidence="6">
    <location>
        <begin position="121"/>
        <end position="137"/>
    </location>
</feature>
<feature type="transmembrane region" description="Helical" evidence="6">
    <location>
        <begin position="262"/>
        <end position="281"/>
    </location>
</feature>
<evidence type="ECO:0000256" key="2">
    <source>
        <dbReference type="ARBA" id="ARBA00007362"/>
    </source>
</evidence>
<organism evidence="8 9">
    <name type="scientific">Boudabousia marimammalium</name>
    <dbReference type="NCBI Taxonomy" id="156892"/>
    <lineage>
        <taxon>Bacteria</taxon>
        <taxon>Bacillati</taxon>
        <taxon>Actinomycetota</taxon>
        <taxon>Actinomycetes</taxon>
        <taxon>Actinomycetales</taxon>
        <taxon>Actinomycetaceae</taxon>
        <taxon>Boudabousia</taxon>
    </lineage>
</organism>
<keyword evidence="5 6" id="KW-0472">Membrane</keyword>
<comment type="caution">
    <text evidence="8">The sequence shown here is derived from an EMBL/GenBank/DDBJ whole genome shotgun (WGS) entry which is preliminary data.</text>
</comment>
<dbReference type="OrthoDB" id="9814238at2"/>
<evidence type="ECO:0000256" key="6">
    <source>
        <dbReference type="SAM" id="Phobius"/>
    </source>
</evidence>
<evidence type="ECO:0000256" key="3">
    <source>
        <dbReference type="ARBA" id="ARBA00022692"/>
    </source>
</evidence>
<dbReference type="EMBL" id="MPDM01000006">
    <property type="protein sequence ID" value="OKL48051.1"/>
    <property type="molecule type" value="Genomic_DNA"/>
</dbReference>
<feature type="transmembrane region" description="Helical" evidence="6">
    <location>
        <begin position="237"/>
        <end position="256"/>
    </location>
</feature>
<reference evidence="9" key="1">
    <citation type="submission" date="2016-11" db="EMBL/GenBank/DDBJ databases">
        <title>Actinomyces gypaetusis sp. nov. isolated from Gypaetus barbatus in Qinghai Tibet Plateau China.</title>
        <authorList>
            <person name="Meng X."/>
        </authorList>
    </citation>
    <scope>NUCLEOTIDE SEQUENCE [LARGE SCALE GENOMIC DNA]</scope>
    <source>
        <strain evidence="9">DSM 15383</strain>
    </source>
</reference>
<dbReference type="STRING" id="156892.BM477_06170"/>
<evidence type="ECO:0000256" key="5">
    <source>
        <dbReference type="ARBA" id="ARBA00023136"/>
    </source>
</evidence>
<keyword evidence="9" id="KW-1185">Reference proteome</keyword>
<keyword evidence="3 6" id="KW-0812">Transmembrane</keyword>
<feature type="transmembrane region" description="Helical" evidence="6">
    <location>
        <begin position="88"/>
        <end position="112"/>
    </location>
</feature>
<feature type="transmembrane region" description="Helical" evidence="6">
    <location>
        <begin position="176"/>
        <end position="196"/>
    </location>
</feature>
<comment type="subcellular location">
    <subcellularLocation>
        <location evidence="1">Membrane</location>
        <topology evidence="1">Multi-pass membrane protein</topology>
    </subcellularLocation>
</comment>
<dbReference type="InterPro" id="IPR000620">
    <property type="entry name" value="EamA_dom"/>
</dbReference>
<feature type="transmembrane region" description="Helical" evidence="6">
    <location>
        <begin position="32"/>
        <end position="52"/>
    </location>
</feature>
<feature type="transmembrane region" description="Helical" evidence="6">
    <location>
        <begin position="64"/>
        <end position="82"/>
    </location>
</feature>
<feature type="transmembrane region" description="Helical" evidence="6">
    <location>
        <begin position="143"/>
        <end position="164"/>
    </location>
</feature>
<accession>A0A1Q5PLW4</accession>
<dbReference type="Gene3D" id="1.10.3730.20">
    <property type="match status" value="2"/>
</dbReference>
<proteinExistence type="inferred from homology"/>
<evidence type="ECO:0000313" key="8">
    <source>
        <dbReference type="EMBL" id="OKL48051.1"/>
    </source>
</evidence>
<evidence type="ECO:0000256" key="4">
    <source>
        <dbReference type="ARBA" id="ARBA00022989"/>
    </source>
</evidence>
<dbReference type="RefSeq" id="WP_075361819.1">
    <property type="nucleotide sequence ID" value="NZ_MPDM01000006.1"/>
</dbReference>
<feature type="transmembrane region" description="Helical" evidence="6">
    <location>
        <begin position="202"/>
        <end position="225"/>
    </location>
</feature>
<comment type="similarity">
    <text evidence="2">Belongs to the EamA transporter family.</text>
</comment>
<dbReference type="SUPFAM" id="SSF103481">
    <property type="entry name" value="Multidrug resistance efflux transporter EmrE"/>
    <property type="match status" value="2"/>
</dbReference>
<sequence>MNKSNLEFIAAMIIFGSNGVLASFVPWYSYEIVLARTTIGALSMLLIILLTRQRLVFKQHLSEMKMLVFSGIFMGLNWMFLYEAYRHLGVGLAQILSSSGPALAMVLAPLIFKEQLRKHKLFGFAVVLVGMVFISSNDLSAGSLFGLACGFAATITYAGFIVCNRFAPSIQGSERVMWQLLIASVMVFGFVLYRGTGLPSSLSFSAAIAVLLLGVVNTGLAVNLMFSSLQKLPLQTVGIYAYLEPMSALIFSALLLGEQMSLIQYLGVALILGGTAFAELYRPRRARLAPSE</sequence>
<evidence type="ECO:0000259" key="7">
    <source>
        <dbReference type="Pfam" id="PF00892"/>
    </source>
</evidence>
<dbReference type="PANTHER" id="PTHR32322">
    <property type="entry name" value="INNER MEMBRANE TRANSPORTER"/>
    <property type="match status" value="1"/>
</dbReference>
<dbReference type="GO" id="GO:0016020">
    <property type="term" value="C:membrane"/>
    <property type="evidence" value="ECO:0007669"/>
    <property type="project" value="UniProtKB-SubCell"/>
</dbReference>
<name>A0A1Q5PLW4_9ACTO</name>